<name>A0ABS5XG64_9GAMM</name>
<dbReference type="Proteomes" id="UP001519667">
    <property type="component" value="Unassembled WGS sequence"/>
</dbReference>
<comment type="caution">
    <text evidence="1">The sequence shown here is derived from an EMBL/GenBank/DDBJ whole genome shotgun (WGS) entry which is preliminary data.</text>
</comment>
<dbReference type="EMBL" id="JAGTIS010000005">
    <property type="protein sequence ID" value="MBT8766672.1"/>
    <property type="molecule type" value="Genomic_DNA"/>
</dbReference>
<evidence type="ECO:0000313" key="2">
    <source>
        <dbReference type="Proteomes" id="UP001519667"/>
    </source>
</evidence>
<sequence>MTKAIIAIIVVAIVGVLGYAAIRPDSFRIERSATIEAPPEKVFPLINDFKRWKAWSPWEKIDPALKRSYTGPNEGVGAAYSWQGVNEVGTGRMQIIQSTPHSRIEIKLDFEKPFEAHNIAEFSLTPANGGTHVTWAMHGPSPYMHRLMQVFFDMDDMVGGKFDQGLTNLKAAAEQ</sequence>
<proteinExistence type="predicted"/>
<dbReference type="Gene3D" id="3.30.530.20">
    <property type="match status" value="1"/>
</dbReference>
<dbReference type="InterPro" id="IPR019587">
    <property type="entry name" value="Polyketide_cyclase/dehydratase"/>
</dbReference>
<dbReference type="SUPFAM" id="SSF55961">
    <property type="entry name" value="Bet v1-like"/>
    <property type="match status" value="1"/>
</dbReference>
<gene>
    <name evidence="1" type="ORF">J7302_11145</name>
</gene>
<dbReference type="RefSeq" id="WP_215373903.1">
    <property type="nucleotide sequence ID" value="NZ_JAGTIS010000005.1"/>
</dbReference>
<dbReference type="CDD" id="cd07818">
    <property type="entry name" value="SRPBCC_1"/>
    <property type="match status" value="1"/>
</dbReference>
<evidence type="ECO:0000313" key="1">
    <source>
        <dbReference type="EMBL" id="MBT8766672.1"/>
    </source>
</evidence>
<dbReference type="InterPro" id="IPR023393">
    <property type="entry name" value="START-like_dom_sf"/>
</dbReference>
<accession>A0ABS5XG64</accession>
<dbReference type="Pfam" id="PF10604">
    <property type="entry name" value="Polyketide_cyc2"/>
    <property type="match status" value="1"/>
</dbReference>
<keyword evidence="2" id="KW-1185">Reference proteome</keyword>
<reference evidence="1 2" key="1">
    <citation type="submission" date="2021-04" db="EMBL/GenBank/DDBJ databases">
        <title>Pseudomonas boanensis sp. nov., a bacterium isolated from river water used for household purposes in Boane District, Mozambique.</title>
        <authorList>
            <person name="Nicklasson M."/>
            <person name="Martin-Rodriguez A.J."/>
            <person name="Thorell K."/>
            <person name="Neves L."/>
            <person name="Mussagy A."/>
            <person name="Rydberg H.A."/>
            <person name="Hernroth B."/>
            <person name="Svensson-Stadler L."/>
            <person name="Sjoling A."/>
        </authorList>
    </citation>
    <scope>NUCLEOTIDE SEQUENCE [LARGE SCALE GENOMIC DNA]</scope>
    <source>
        <strain evidence="1 2">DB1</strain>
    </source>
</reference>
<organism evidence="1 2">
    <name type="scientific">Metapseudomonas boanensis</name>
    <dbReference type="NCBI Taxonomy" id="2822138"/>
    <lineage>
        <taxon>Bacteria</taxon>
        <taxon>Pseudomonadati</taxon>
        <taxon>Pseudomonadota</taxon>
        <taxon>Gammaproteobacteria</taxon>
        <taxon>Pseudomonadales</taxon>
        <taxon>Pseudomonadaceae</taxon>
        <taxon>Metapseudomonas</taxon>
    </lineage>
</organism>
<protein>
    <submittedName>
        <fullName evidence="1">SRPBCC family protein</fullName>
    </submittedName>
</protein>